<dbReference type="InterPro" id="IPR032071">
    <property type="entry name" value="DUF4806"/>
</dbReference>
<evidence type="ECO:0000259" key="1">
    <source>
        <dbReference type="Pfam" id="PF16064"/>
    </source>
</evidence>
<organism evidence="2 3">
    <name type="scientific">Aphis craccivora</name>
    <name type="common">Cowpea aphid</name>
    <dbReference type="NCBI Taxonomy" id="307492"/>
    <lineage>
        <taxon>Eukaryota</taxon>
        <taxon>Metazoa</taxon>
        <taxon>Ecdysozoa</taxon>
        <taxon>Arthropoda</taxon>
        <taxon>Hexapoda</taxon>
        <taxon>Insecta</taxon>
        <taxon>Pterygota</taxon>
        <taxon>Neoptera</taxon>
        <taxon>Paraneoptera</taxon>
        <taxon>Hemiptera</taxon>
        <taxon>Sternorrhyncha</taxon>
        <taxon>Aphidomorpha</taxon>
        <taxon>Aphidoidea</taxon>
        <taxon>Aphididae</taxon>
        <taxon>Aphidini</taxon>
        <taxon>Aphis</taxon>
        <taxon>Aphis</taxon>
    </lineage>
</organism>
<proteinExistence type="predicted"/>
<reference evidence="2 3" key="1">
    <citation type="submission" date="2019-08" db="EMBL/GenBank/DDBJ databases">
        <title>Whole genome of Aphis craccivora.</title>
        <authorList>
            <person name="Voronova N.V."/>
            <person name="Shulinski R.S."/>
            <person name="Bandarenka Y.V."/>
            <person name="Zhorov D.G."/>
            <person name="Warner D."/>
        </authorList>
    </citation>
    <scope>NUCLEOTIDE SEQUENCE [LARGE SCALE GENOMIC DNA]</scope>
    <source>
        <strain evidence="2">180601</strain>
        <tissue evidence="2">Whole Body</tissue>
    </source>
</reference>
<feature type="domain" description="DUF4806" evidence="1">
    <location>
        <begin position="31"/>
        <end position="98"/>
    </location>
</feature>
<dbReference type="Pfam" id="PF16064">
    <property type="entry name" value="DUF4806"/>
    <property type="match status" value="1"/>
</dbReference>
<gene>
    <name evidence="2" type="ORF">FWK35_00025742</name>
</gene>
<feature type="non-terminal residue" evidence="2">
    <location>
        <position position="163"/>
    </location>
</feature>
<dbReference type="OrthoDB" id="6599997at2759"/>
<dbReference type="EMBL" id="VUJU01008875">
    <property type="protein sequence ID" value="KAF0724706.1"/>
    <property type="molecule type" value="Genomic_DNA"/>
</dbReference>
<dbReference type="PANTHER" id="PTHR34153:SF2">
    <property type="entry name" value="SI:CH211-262H13.3-RELATED"/>
    <property type="match status" value="1"/>
</dbReference>
<name>A0A6G0WBQ4_APHCR</name>
<dbReference type="AlphaFoldDB" id="A0A6G0WBQ4"/>
<evidence type="ECO:0000313" key="2">
    <source>
        <dbReference type="EMBL" id="KAF0724706.1"/>
    </source>
</evidence>
<protein>
    <submittedName>
        <fullName evidence="2">MATH and LRR domain-containing protein PFE0570w</fullName>
    </submittedName>
</protein>
<dbReference type="PANTHER" id="PTHR34153">
    <property type="entry name" value="SI:CH211-262H13.3-RELATED-RELATED"/>
    <property type="match status" value="1"/>
</dbReference>
<sequence length="163" mass="18998">MLNDIMKNSNKHLSSSLQTNNDSLIENNYFSIFPIKNMDELTILEDKLNDNDFRLKLQSYLARLERPSVSDMTRQIMAKMFHNNLLAQFSYVGQKKKKIFSILNSCTIIFGKNKIYIIFNINLNIIIHLHGKQNNIPISYTYFFNVSASVRSVQAHRNCTDLE</sequence>
<accession>A0A6G0WBQ4</accession>
<evidence type="ECO:0000313" key="3">
    <source>
        <dbReference type="Proteomes" id="UP000478052"/>
    </source>
</evidence>
<dbReference type="Proteomes" id="UP000478052">
    <property type="component" value="Unassembled WGS sequence"/>
</dbReference>
<keyword evidence="3" id="KW-1185">Reference proteome</keyword>
<comment type="caution">
    <text evidence="2">The sequence shown here is derived from an EMBL/GenBank/DDBJ whole genome shotgun (WGS) entry which is preliminary data.</text>
</comment>